<proteinExistence type="predicted"/>
<name>B5HAB4_STRE2</name>
<dbReference type="InterPro" id="IPR050464">
    <property type="entry name" value="Zeta_carotene_desat/Oxidored"/>
</dbReference>
<accession>B5HAB4</accession>
<dbReference type="InterPro" id="IPR036188">
    <property type="entry name" value="FAD/NAD-bd_sf"/>
</dbReference>
<dbReference type="SUPFAM" id="SSF51905">
    <property type="entry name" value="FAD/NAD(P)-binding domain"/>
    <property type="match status" value="1"/>
</dbReference>
<keyword evidence="3" id="KW-1185">Reference proteome</keyword>
<dbReference type="Proteomes" id="UP000002805">
    <property type="component" value="Chromosome"/>
</dbReference>
<sequence length="446" mass="49099">MSRNATGSSRTARAEGLPAMTTRVAVVGAGISGLSAAYHLPDDAEVTVYEKEDRPGGHALTVEVEEDGRTLGIDTAFVVFNSRTYPQLTAFFQELGVTALDHTGGFDFFDLDRGLDYGTAEFELTEDEIARSYPADFLTLWRDAERFHREAPRDFLRKRTDMALGEYLERGGYSDAFKYGYVVLLATAVWSVPAELIWEMPATTVIAFFMSHDPGGLGGRSVAWKTVAGGSIEYVRRLVAAVNGKVRTSSPVTRVREEADGVVIGTADGEERYDYAVLASHADQTLSVLEAPTPLQADILGKVRYSSTSAVLHTDPSSMPPDRSRWQSWNYGLKTVDGRTRTWVAYYMNSLQGFTARNDYFVTLDSPIVPRDELVIRELPFTHPVIDLDVRAMQRGIYAVNDGGRVKLAGSYFHSPKIGHDLIGSHEAGYVSGLKAAESIARDIKK</sequence>
<evidence type="ECO:0000313" key="2">
    <source>
        <dbReference type="EMBL" id="EDY63775.1"/>
    </source>
</evidence>
<feature type="domain" description="Amine oxidase" evidence="1">
    <location>
        <begin position="31"/>
        <end position="295"/>
    </location>
</feature>
<evidence type="ECO:0000313" key="3">
    <source>
        <dbReference type="Proteomes" id="UP000002805"/>
    </source>
</evidence>
<dbReference type="AlphaFoldDB" id="B5HAB4"/>
<dbReference type="InterPro" id="IPR002937">
    <property type="entry name" value="Amino_oxidase"/>
</dbReference>
<organism evidence="2 3">
    <name type="scientific">Streptomyces pristinaespiralis (strain ATCC 25486 / DSM 40338 / CBS 914.69 / JCM 4507 / KCC S-0507 / NBRC 13074 / NRRL 2958 / 5647)</name>
    <dbReference type="NCBI Taxonomy" id="457429"/>
    <lineage>
        <taxon>Bacteria</taxon>
        <taxon>Bacillati</taxon>
        <taxon>Actinomycetota</taxon>
        <taxon>Actinomycetes</taxon>
        <taxon>Kitasatosporales</taxon>
        <taxon>Streptomycetaceae</taxon>
        <taxon>Streptomyces</taxon>
    </lineage>
</organism>
<dbReference type="Gene3D" id="3.50.50.60">
    <property type="entry name" value="FAD/NAD(P)-binding domain"/>
    <property type="match status" value="1"/>
</dbReference>
<dbReference type="EMBL" id="CM000950">
    <property type="protein sequence ID" value="EDY63775.1"/>
    <property type="molecule type" value="Genomic_DNA"/>
</dbReference>
<dbReference type="HOGENOM" id="CLU_028123_1_0_11"/>
<dbReference type="Pfam" id="PF01593">
    <property type="entry name" value="Amino_oxidase"/>
    <property type="match status" value="1"/>
</dbReference>
<dbReference type="PANTHER" id="PTHR42923:SF17">
    <property type="entry name" value="AMINE OXIDASE DOMAIN-CONTAINING PROTEIN"/>
    <property type="match status" value="1"/>
</dbReference>
<evidence type="ECO:0000259" key="1">
    <source>
        <dbReference type="Pfam" id="PF01593"/>
    </source>
</evidence>
<protein>
    <submittedName>
        <fullName evidence="2">Amine oxidase</fullName>
    </submittedName>
</protein>
<gene>
    <name evidence="2" type="ORF">SSDG_02194</name>
</gene>
<reference evidence="3" key="1">
    <citation type="submission" date="2008-02" db="EMBL/GenBank/DDBJ databases">
        <authorList>
            <consortium name="The Broad Institute Genome Sequencing Platform"/>
            <person name="Fischbach M."/>
            <person name="Ward D."/>
            <person name="Young S."/>
            <person name="Jaffe D."/>
            <person name="Gnerre S."/>
            <person name="Berlin A."/>
            <person name="Heiman D."/>
            <person name="Hepburn T."/>
            <person name="Sykes S."/>
            <person name="Alvarado L."/>
            <person name="Kodira C.D."/>
            <person name="Straight P."/>
            <person name="Clardy J."/>
            <person name="Hung D."/>
            <person name="Kolter R."/>
            <person name="Mekalanos J."/>
            <person name="Walker S."/>
            <person name="Walsh C.T."/>
            <person name="Lander E."/>
            <person name="Galagan J."/>
            <person name="Nusbaum C."/>
            <person name="Birren B."/>
        </authorList>
    </citation>
    <scope>NUCLEOTIDE SEQUENCE [LARGE SCALE GENOMIC DNA]</scope>
    <source>
        <strain evidence="3">ATCC 25486 / DSM 40338 / CBS 914.69 / JCM 4507 / NBRC 13074 / NRRL 2958 / 5647</strain>
    </source>
</reference>
<dbReference type="GO" id="GO:0016491">
    <property type="term" value="F:oxidoreductase activity"/>
    <property type="evidence" value="ECO:0007669"/>
    <property type="project" value="InterPro"/>
</dbReference>
<dbReference type="PANTHER" id="PTHR42923">
    <property type="entry name" value="PROTOPORPHYRINOGEN OXIDASE"/>
    <property type="match status" value="1"/>
</dbReference>
<dbReference type="eggNOG" id="COG2907">
    <property type="taxonomic scope" value="Bacteria"/>
</dbReference>
<reference evidence="3" key="2">
    <citation type="submission" date="2009-10" db="EMBL/GenBank/DDBJ databases">
        <title>The genome sequence of Streptomyces pristinaespiralis strain ATCC 25486.</title>
        <authorList>
            <consortium name="The Broad Institute Genome Sequencing Platform"/>
            <consortium name="Broad Institute Microbial Sequencing Center"/>
            <person name="Fischbach M."/>
            <person name="Godfrey P."/>
            <person name="Ward D."/>
            <person name="Young S."/>
            <person name="Zeng Q."/>
            <person name="Koehrsen M."/>
            <person name="Alvarado L."/>
            <person name="Berlin A.M."/>
            <person name="Bochicchio J."/>
            <person name="Borenstein D."/>
            <person name="Chapman S.B."/>
            <person name="Chen Z."/>
            <person name="Engels R."/>
            <person name="Freedman E."/>
            <person name="Gellesch M."/>
            <person name="Goldberg J."/>
            <person name="Griggs A."/>
            <person name="Gujja S."/>
            <person name="Heilman E.R."/>
            <person name="Heiman D.I."/>
            <person name="Hepburn T.A."/>
            <person name="Howarth C."/>
            <person name="Jen D."/>
            <person name="Larson L."/>
            <person name="Lewis B."/>
            <person name="Mehta T."/>
            <person name="Park D."/>
            <person name="Pearson M."/>
            <person name="Richards J."/>
            <person name="Roberts A."/>
            <person name="Saif S."/>
            <person name="Shea T.D."/>
            <person name="Shenoy N."/>
            <person name="Sisk P."/>
            <person name="Stolte C."/>
            <person name="Sykes S.N."/>
            <person name="Thomson T."/>
            <person name="Walk T."/>
            <person name="White J."/>
            <person name="Yandava C."/>
            <person name="Straight P."/>
            <person name="Clardy J."/>
            <person name="Hung D."/>
            <person name="Kolter R."/>
            <person name="Mekalanos J."/>
            <person name="Walker S."/>
            <person name="Walsh C.T."/>
            <person name="Wieland-Brown L.C."/>
            <person name="Haas B."/>
            <person name="Nusbaum C."/>
            <person name="Birren B."/>
        </authorList>
    </citation>
    <scope>NUCLEOTIDE SEQUENCE [LARGE SCALE GENOMIC DNA]</scope>
    <source>
        <strain evidence="3">ATCC 25486 / DSM 40338 / CBS 914.69 / JCM 4507 / NBRC 13074 / NRRL 2958 / 5647</strain>
    </source>
</reference>